<dbReference type="OrthoDB" id="5596796at2"/>
<evidence type="ECO:0000313" key="1">
    <source>
        <dbReference type="EMBL" id="OBU12501.1"/>
    </source>
</evidence>
<accession>A0A1B8HSC7</accession>
<organism evidence="1 2">
    <name type="scientific">Morganella psychrotolerans</name>
    <dbReference type="NCBI Taxonomy" id="368603"/>
    <lineage>
        <taxon>Bacteria</taxon>
        <taxon>Pseudomonadati</taxon>
        <taxon>Pseudomonadota</taxon>
        <taxon>Gammaproteobacteria</taxon>
        <taxon>Enterobacterales</taxon>
        <taxon>Morganellaceae</taxon>
        <taxon>Morganella</taxon>
    </lineage>
</organism>
<dbReference type="Pfam" id="PF11739">
    <property type="entry name" value="YdbH-like"/>
    <property type="match status" value="1"/>
</dbReference>
<sequence>MRKLLKMLVVLSVLLLMMIPVVWLTLPRWLPVVVKSYLPDGVTLSLSQPELRGRGIHITDWALKGTRCTLADGHNLSVRYSRTGIWQIDAAGLTSDTECMQTLPASSGQPESEPVNIAALLSQLPSATLTIDNVLVTSVPDYQGRLSLTTSGTSGQHVSYQGKNIQTEFTVNLDQSVTVSQLNIAAGEDKLSLTGSLTLPGNTATLPEQGQLQAGIVSPSRTQPLSLTFDWQGKQGTLTLRETDNETLLLNLPWAATGETVTITDGEWRWDKAEQPLRGTLSATLSNWQKTITDMRLTARVSVVTQGKRGKGTVVLQLPETGLSLTGFEIPFELAGQVNSQDMWAAGRLPAVLTGTLSDPVVRISSGALIRARGQLSPTLQVEELRLPLAGTRLSQAGISGPLDAIVTINNPELGRYRFQMKGQAREFLPDSGHWYWQVWGKGNVKPLSADWTFSGAGSWIDNEIRVRRLDTGFKGIRYGMMSMESPVLTLLSPVVWLRDGDNSVLSGQFQLTTKKIKIDQSYLPSAAFVMRITGRDPHDFSVKGTLSAGKNVGPIQYWTRWDGTRLRGEARWPEQDLRAFQTLIPSDSGITLRNGEFYAQAAFSAAPDQGFVAGGHWVVKQGSMWLKDGEVEGVDFVLPWRLSDDRWQLGSKTPVMLRIARVNNLFEVTDIKADLQGYYPYSDRYPLVLSGISLNLLGGQVTMASLSVPQKEAAVIRLDKLATGPLINTLKVTQFALEGSISGELPFYIDNPQWIVRNGWVENDDLLTLNLDNQFVSSVSENNLSAGTAISWLDYLVMKRVRTDINLTNLGVLTMRSVISGYNPVLDARRVVNLNYNHEENVFQLWRSLSFGSNLEAWLEKTISQQQESNPTE</sequence>
<dbReference type="NCBIfam" id="NF007971">
    <property type="entry name" value="PRK10695.1"/>
    <property type="match status" value="1"/>
</dbReference>
<protein>
    <submittedName>
        <fullName evidence="1">Uncharacterized protein</fullName>
    </submittedName>
</protein>
<dbReference type="InterPro" id="IPR021730">
    <property type="entry name" value="YdbH"/>
</dbReference>
<dbReference type="AlphaFoldDB" id="A0A1B8HSC7"/>
<evidence type="ECO:0000313" key="2">
    <source>
        <dbReference type="Proteomes" id="UP000092377"/>
    </source>
</evidence>
<reference evidence="2" key="1">
    <citation type="submission" date="2016-06" db="EMBL/GenBank/DDBJ databases">
        <authorList>
            <person name="Butler K."/>
        </authorList>
    </citation>
    <scope>NUCLEOTIDE SEQUENCE [LARGE SCALE GENOMIC DNA]</scope>
    <source>
        <strain evidence="2">GCSL-Mp20</strain>
    </source>
</reference>
<dbReference type="EMBL" id="LZEY01000005">
    <property type="protein sequence ID" value="OBU12501.1"/>
    <property type="molecule type" value="Genomic_DNA"/>
</dbReference>
<comment type="caution">
    <text evidence="1">The sequence shown here is derived from an EMBL/GenBank/DDBJ whole genome shotgun (WGS) entry which is preliminary data.</text>
</comment>
<dbReference type="Proteomes" id="UP000092377">
    <property type="component" value="Unassembled WGS sequence"/>
</dbReference>
<name>A0A1B8HSC7_9GAMM</name>
<gene>
    <name evidence="1" type="ORF">AYY18_15305</name>
</gene>
<proteinExistence type="predicted"/>
<dbReference type="RefSeq" id="WP_067399702.1">
    <property type="nucleotide sequence ID" value="NZ_LZEY01000005.1"/>
</dbReference>
<keyword evidence="2" id="KW-1185">Reference proteome</keyword>